<comment type="cofactor">
    <cofactor evidence="4">
        <name>Mg(2+)</name>
        <dbReference type="ChEBI" id="CHEBI:18420"/>
    </cofactor>
</comment>
<protein>
    <recommendedName>
        <fullName evidence="8">Regucalcin</fullName>
        <ecNumber evidence="7">3.1.1.17</ecNumber>
    </recommendedName>
    <alternativeName>
        <fullName evidence="13">Gluconolactonase</fullName>
    </alternativeName>
</protein>
<proteinExistence type="inferred from homology"/>
<dbReference type="AlphaFoldDB" id="A0A6H5I1R9"/>
<evidence type="ECO:0000256" key="10">
    <source>
        <dbReference type="ARBA" id="ARBA00022723"/>
    </source>
</evidence>
<organism evidence="17 18">
    <name type="scientific">Trichogramma brassicae</name>
    <dbReference type="NCBI Taxonomy" id="86971"/>
    <lineage>
        <taxon>Eukaryota</taxon>
        <taxon>Metazoa</taxon>
        <taxon>Ecdysozoa</taxon>
        <taxon>Arthropoda</taxon>
        <taxon>Hexapoda</taxon>
        <taxon>Insecta</taxon>
        <taxon>Pterygota</taxon>
        <taxon>Neoptera</taxon>
        <taxon>Endopterygota</taxon>
        <taxon>Hymenoptera</taxon>
        <taxon>Apocrita</taxon>
        <taxon>Proctotrupomorpha</taxon>
        <taxon>Chalcidoidea</taxon>
        <taxon>Trichogrammatidae</taxon>
        <taxon>Trichogramma</taxon>
    </lineage>
</organism>
<evidence type="ECO:0000256" key="12">
    <source>
        <dbReference type="ARBA" id="ARBA00022837"/>
    </source>
</evidence>
<evidence type="ECO:0000313" key="17">
    <source>
        <dbReference type="EMBL" id="CAB0031694.1"/>
    </source>
</evidence>
<dbReference type="GO" id="GO:0004341">
    <property type="term" value="F:gluconolactonase activity"/>
    <property type="evidence" value="ECO:0007669"/>
    <property type="project" value="UniProtKB-EC"/>
</dbReference>
<evidence type="ECO:0000256" key="1">
    <source>
        <dbReference type="ARBA" id="ARBA00001589"/>
    </source>
</evidence>
<keyword evidence="18" id="KW-1185">Reference proteome</keyword>
<feature type="domain" description="SMP-30/Gluconolactonase/LRE-like region" evidence="16">
    <location>
        <begin position="15"/>
        <end position="258"/>
    </location>
</feature>
<evidence type="ECO:0000256" key="4">
    <source>
        <dbReference type="ARBA" id="ARBA00001946"/>
    </source>
</evidence>
<keyword evidence="9" id="KW-0963">Cytoplasm</keyword>
<comment type="cofactor">
    <cofactor evidence="3">
        <name>Mn(2+)</name>
        <dbReference type="ChEBI" id="CHEBI:29035"/>
    </cofactor>
</comment>
<dbReference type="Pfam" id="PF08450">
    <property type="entry name" value="SGL"/>
    <property type="match status" value="1"/>
</dbReference>
<keyword evidence="10 15" id="KW-0479">Metal-binding</keyword>
<dbReference type="PANTHER" id="PTHR10907">
    <property type="entry name" value="REGUCALCIN"/>
    <property type="match status" value="1"/>
</dbReference>
<dbReference type="EC" id="3.1.1.17" evidence="7"/>
<comment type="cofactor">
    <cofactor evidence="15">
        <name>Zn(2+)</name>
        <dbReference type="ChEBI" id="CHEBI:29105"/>
    </cofactor>
    <text evidence="15">Binds 1 divalent metal cation per subunit.</text>
</comment>
<dbReference type="InterPro" id="IPR013658">
    <property type="entry name" value="SGL"/>
</dbReference>
<evidence type="ECO:0000256" key="11">
    <source>
        <dbReference type="ARBA" id="ARBA00022801"/>
    </source>
</evidence>
<evidence type="ECO:0000256" key="2">
    <source>
        <dbReference type="ARBA" id="ARBA00001913"/>
    </source>
</evidence>
<dbReference type="PANTHER" id="PTHR10907:SF66">
    <property type="entry name" value="MIP34848P1-RELATED"/>
    <property type="match status" value="1"/>
</dbReference>
<feature type="binding site" evidence="15">
    <location>
        <position position="17"/>
    </location>
    <ligand>
        <name>a divalent metal cation</name>
        <dbReference type="ChEBI" id="CHEBI:60240"/>
    </ligand>
</feature>
<evidence type="ECO:0000256" key="6">
    <source>
        <dbReference type="ARBA" id="ARBA00008853"/>
    </source>
</evidence>
<evidence type="ECO:0000256" key="7">
    <source>
        <dbReference type="ARBA" id="ARBA00013227"/>
    </source>
</evidence>
<dbReference type="InterPro" id="IPR011042">
    <property type="entry name" value="6-blade_b-propeller_TolB-like"/>
</dbReference>
<comment type="similarity">
    <text evidence="6">Belongs to the SMP-30/CGR1 family.</text>
</comment>
<keyword evidence="11" id="KW-0378">Hydrolase</keyword>
<dbReference type="InterPro" id="IPR005511">
    <property type="entry name" value="SMP-30"/>
</dbReference>
<dbReference type="SUPFAM" id="SSF63829">
    <property type="entry name" value="Calcium-dependent phosphotriesterase"/>
    <property type="match status" value="1"/>
</dbReference>
<sequence>MSTIVVEKVADSVELGEGPHWDVKKQKLYYVDIDGRKILRFDPLTKKVTYAHVKHGHVGVAIPVEGSDDKFVAASGTDLVLVTWNGEENADEPPMKKIASIDTDRSDTRINDGKCDASGRFWLGTMARDVGGQIAPNRGSLYRIGPDLKPESVISPVTISNGLTWSLDDNVMYYIDSPTHQVWAFDYNVSTGDMHNKRVVFDLKKNNIKGIPDGMTIDVQGNLWTGKLLQKVQLPVDKITSVAFGGPNLDILYVTSARVNMSDEEKSRKPDAGSLFAIKGLGVTGRPPYNFKYSDK</sequence>
<evidence type="ECO:0000256" key="8">
    <source>
        <dbReference type="ARBA" id="ARBA00016808"/>
    </source>
</evidence>
<evidence type="ECO:0000256" key="13">
    <source>
        <dbReference type="ARBA" id="ARBA00032464"/>
    </source>
</evidence>
<feature type="binding site" evidence="15">
    <location>
        <position position="111"/>
    </location>
    <ligand>
        <name>substrate</name>
    </ligand>
</feature>
<reference evidence="17 18" key="1">
    <citation type="submission" date="2020-02" db="EMBL/GenBank/DDBJ databases">
        <authorList>
            <person name="Ferguson B K."/>
        </authorList>
    </citation>
    <scope>NUCLEOTIDE SEQUENCE [LARGE SCALE GENOMIC DNA]</scope>
</reference>
<keyword evidence="15" id="KW-0862">Zinc</keyword>
<evidence type="ECO:0000256" key="14">
    <source>
        <dbReference type="PIRSR" id="PIRSR605511-1"/>
    </source>
</evidence>
<dbReference type="FunFam" id="2.120.10.30:FF:000027">
    <property type="entry name" value="Regucalcin homologue"/>
    <property type="match status" value="1"/>
</dbReference>
<dbReference type="PRINTS" id="PR01790">
    <property type="entry name" value="SMP30FAMILY"/>
</dbReference>
<dbReference type="GO" id="GO:0005737">
    <property type="term" value="C:cytoplasm"/>
    <property type="evidence" value="ECO:0007669"/>
    <property type="project" value="UniProtKB-SubCell"/>
</dbReference>
<dbReference type="EMBL" id="CADCXV010000650">
    <property type="protein sequence ID" value="CAB0031694.1"/>
    <property type="molecule type" value="Genomic_DNA"/>
</dbReference>
<dbReference type="GO" id="GO:0019853">
    <property type="term" value="P:L-ascorbic acid biosynthetic process"/>
    <property type="evidence" value="ECO:0007669"/>
    <property type="project" value="TreeGrafter"/>
</dbReference>
<evidence type="ECO:0000256" key="9">
    <source>
        <dbReference type="ARBA" id="ARBA00022490"/>
    </source>
</evidence>
<dbReference type="OrthoDB" id="423498at2759"/>
<comment type="subcellular location">
    <subcellularLocation>
        <location evidence="5">Cytoplasm</location>
    </subcellularLocation>
</comment>
<dbReference type="GO" id="GO:0005509">
    <property type="term" value="F:calcium ion binding"/>
    <property type="evidence" value="ECO:0007669"/>
    <property type="project" value="TreeGrafter"/>
</dbReference>
<evidence type="ECO:0000313" key="18">
    <source>
        <dbReference type="Proteomes" id="UP000479190"/>
    </source>
</evidence>
<evidence type="ECO:0000256" key="3">
    <source>
        <dbReference type="ARBA" id="ARBA00001936"/>
    </source>
</evidence>
<dbReference type="Gene3D" id="2.120.10.30">
    <property type="entry name" value="TolB, C-terminal domain"/>
    <property type="match status" value="1"/>
</dbReference>
<comment type="cofactor">
    <cofactor evidence="2">
        <name>Ca(2+)</name>
        <dbReference type="ChEBI" id="CHEBI:29108"/>
    </cofactor>
</comment>
<evidence type="ECO:0000256" key="5">
    <source>
        <dbReference type="ARBA" id="ARBA00004496"/>
    </source>
</evidence>
<feature type="binding site" evidence="15">
    <location>
        <position position="161"/>
    </location>
    <ligand>
        <name>a divalent metal cation</name>
        <dbReference type="ChEBI" id="CHEBI:60240"/>
    </ligand>
</feature>
<evidence type="ECO:0000256" key="15">
    <source>
        <dbReference type="PIRSR" id="PIRSR605511-2"/>
    </source>
</evidence>
<accession>A0A6H5I1R9</accession>
<dbReference type="Proteomes" id="UP000479190">
    <property type="component" value="Unassembled WGS sequence"/>
</dbReference>
<feature type="binding site" evidence="15">
    <location>
        <position position="129"/>
    </location>
    <ligand>
        <name>substrate</name>
    </ligand>
</feature>
<evidence type="ECO:0000259" key="16">
    <source>
        <dbReference type="Pfam" id="PF08450"/>
    </source>
</evidence>
<comment type="catalytic activity">
    <reaction evidence="1">
        <text>D-glucono-1,5-lactone + H2O = D-gluconate + H(+)</text>
        <dbReference type="Rhea" id="RHEA:10440"/>
        <dbReference type="ChEBI" id="CHEBI:15377"/>
        <dbReference type="ChEBI" id="CHEBI:15378"/>
        <dbReference type="ChEBI" id="CHEBI:16217"/>
        <dbReference type="ChEBI" id="CHEBI:18391"/>
        <dbReference type="EC" id="3.1.1.17"/>
    </reaction>
</comment>
<name>A0A6H5I1R9_9HYME</name>
<feature type="binding site" evidence="15">
    <location>
        <position position="109"/>
    </location>
    <ligand>
        <name>substrate</name>
    </ligand>
</feature>
<feature type="active site" description="Proton donor/acceptor" evidence="14">
    <location>
        <position position="213"/>
    </location>
</feature>
<gene>
    <name evidence="17" type="ORF">TBRA_LOCUS3661</name>
</gene>
<feature type="binding site" evidence="15">
    <location>
        <position position="213"/>
    </location>
    <ligand>
        <name>a divalent metal cation</name>
        <dbReference type="ChEBI" id="CHEBI:60240"/>
    </ligand>
</feature>
<keyword evidence="12" id="KW-0106">Calcium</keyword>